<dbReference type="GO" id="GO:0050821">
    <property type="term" value="P:protein stabilization"/>
    <property type="evidence" value="ECO:0007669"/>
    <property type="project" value="TreeGrafter"/>
</dbReference>
<evidence type="ECO:0000256" key="3">
    <source>
        <dbReference type="SAM" id="Coils"/>
    </source>
</evidence>
<evidence type="ECO:0000256" key="1">
    <source>
        <dbReference type="ARBA" id="ARBA00009091"/>
    </source>
</evidence>
<organism evidence="4 5">
    <name type="scientific">Capillibacterium thermochitinicola</name>
    <dbReference type="NCBI Taxonomy" id="2699427"/>
    <lineage>
        <taxon>Bacteria</taxon>
        <taxon>Bacillati</taxon>
        <taxon>Bacillota</taxon>
        <taxon>Capillibacterium</taxon>
    </lineage>
</organism>
<keyword evidence="3" id="KW-0175">Coiled coil</keyword>
<dbReference type="PANTHER" id="PTHR35089:SF1">
    <property type="entry name" value="CHAPERONE PROTEIN SKP"/>
    <property type="match status" value="1"/>
</dbReference>
<dbReference type="SUPFAM" id="SSF111384">
    <property type="entry name" value="OmpH-like"/>
    <property type="match status" value="1"/>
</dbReference>
<dbReference type="PANTHER" id="PTHR35089">
    <property type="entry name" value="CHAPERONE PROTEIN SKP"/>
    <property type="match status" value="1"/>
</dbReference>
<dbReference type="RefSeq" id="WP_181338904.1">
    <property type="nucleotide sequence ID" value="NZ_JAAKDE010000004.1"/>
</dbReference>
<feature type="coiled-coil region" evidence="3">
    <location>
        <begin position="39"/>
        <end position="151"/>
    </location>
</feature>
<keyword evidence="5" id="KW-1185">Reference proteome</keyword>
<dbReference type="Gene3D" id="3.30.910.20">
    <property type="entry name" value="Skp domain"/>
    <property type="match status" value="1"/>
</dbReference>
<gene>
    <name evidence="4" type="ORF">G5B42_02705</name>
</gene>
<evidence type="ECO:0000256" key="2">
    <source>
        <dbReference type="ARBA" id="ARBA00022729"/>
    </source>
</evidence>
<dbReference type="AlphaFoldDB" id="A0A8J6HR02"/>
<dbReference type="SMART" id="SM00935">
    <property type="entry name" value="OmpH"/>
    <property type="match status" value="1"/>
</dbReference>
<dbReference type="GO" id="GO:0005829">
    <property type="term" value="C:cytosol"/>
    <property type="evidence" value="ECO:0007669"/>
    <property type="project" value="TreeGrafter"/>
</dbReference>
<dbReference type="InterPro" id="IPR024930">
    <property type="entry name" value="Skp_dom_sf"/>
</dbReference>
<dbReference type="GO" id="GO:0051082">
    <property type="term" value="F:unfolded protein binding"/>
    <property type="evidence" value="ECO:0007669"/>
    <property type="project" value="InterPro"/>
</dbReference>
<evidence type="ECO:0000313" key="5">
    <source>
        <dbReference type="Proteomes" id="UP000657177"/>
    </source>
</evidence>
<dbReference type="EMBL" id="JAAKDE010000004">
    <property type="protein sequence ID" value="MBA2132456.1"/>
    <property type="molecule type" value="Genomic_DNA"/>
</dbReference>
<dbReference type="Proteomes" id="UP000657177">
    <property type="component" value="Unassembled WGS sequence"/>
</dbReference>
<name>A0A8J6HR02_9FIRM</name>
<comment type="caution">
    <text evidence="4">The sequence shown here is derived from an EMBL/GenBank/DDBJ whole genome shotgun (WGS) entry which is preliminary data.</text>
</comment>
<comment type="similarity">
    <text evidence="1">Belongs to the Skp family.</text>
</comment>
<accession>A0A8J6HR02</accession>
<evidence type="ECO:0000313" key="4">
    <source>
        <dbReference type="EMBL" id="MBA2132456.1"/>
    </source>
</evidence>
<dbReference type="Pfam" id="PF03938">
    <property type="entry name" value="OmpH"/>
    <property type="match status" value="1"/>
</dbReference>
<dbReference type="InterPro" id="IPR005632">
    <property type="entry name" value="Chaperone_Skp"/>
</dbReference>
<proteinExistence type="inferred from homology"/>
<reference evidence="4" key="1">
    <citation type="submission" date="2020-06" db="EMBL/GenBank/DDBJ databases">
        <title>Novel chitinolytic bacterium.</title>
        <authorList>
            <person name="Ungkulpasvich U."/>
            <person name="Kosugi A."/>
            <person name="Uke A."/>
        </authorList>
    </citation>
    <scope>NUCLEOTIDE SEQUENCE</scope>
    <source>
        <strain evidence="4">UUS1-1</strain>
    </source>
</reference>
<keyword evidence="2" id="KW-0732">Signal</keyword>
<sequence length="180" mass="20230">MKLKVAKKLVPMVLLIGIVFAITGLVAAKGGSTVGYIDMQRLQNELSLFQDLQELLQQKNAEFNSFGAYLQTQQKNELNALEKQKEAELKGKSEAERKEIEAKYQEQARKVIKSYQQKLEAENARLSSEVQAKHEEIIAKIEATLEEIAKKEGYAIILEKSVVYYGGVDLTEQVIAALQK</sequence>
<protein>
    <submittedName>
        <fullName evidence="4">OmpH family outer membrane protein</fullName>
    </submittedName>
</protein>